<proteinExistence type="predicted"/>
<keyword evidence="1" id="KW-0812">Transmembrane</keyword>
<dbReference type="Proteomes" id="UP000006860">
    <property type="component" value="Chromosome"/>
</dbReference>
<feature type="transmembrane region" description="Helical" evidence="1">
    <location>
        <begin position="37"/>
        <end position="55"/>
    </location>
</feature>
<evidence type="ECO:0000313" key="3">
    <source>
        <dbReference type="Proteomes" id="UP000006860"/>
    </source>
</evidence>
<dbReference type="OrthoDB" id="9930321at2"/>
<protein>
    <submittedName>
        <fullName evidence="2">Uncharacterized protein</fullName>
    </submittedName>
</protein>
<dbReference type="AlphaFoldDB" id="F0SQX6"/>
<reference evidence="3" key="1">
    <citation type="submission" date="2011-02" db="EMBL/GenBank/DDBJ databases">
        <title>The complete genome of Planctomyces brasiliensis DSM 5305.</title>
        <authorList>
            <person name="Lucas S."/>
            <person name="Copeland A."/>
            <person name="Lapidus A."/>
            <person name="Bruce D."/>
            <person name="Goodwin L."/>
            <person name="Pitluck S."/>
            <person name="Kyrpides N."/>
            <person name="Mavromatis K."/>
            <person name="Pagani I."/>
            <person name="Ivanova N."/>
            <person name="Ovchinnikova G."/>
            <person name="Lu M."/>
            <person name="Detter J.C."/>
            <person name="Han C."/>
            <person name="Land M."/>
            <person name="Hauser L."/>
            <person name="Markowitz V."/>
            <person name="Cheng J.-F."/>
            <person name="Hugenholtz P."/>
            <person name="Woyke T."/>
            <person name="Wu D."/>
            <person name="Tindall B."/>
            <person name="Pomrenke H.G."/>
            <person name="Brambilla E."/>
            <person name="Klenk H.-P."/>
            <person name="Eisen J.A."/>
        </authorList>
    </citation>
    <scope>NUCLEOTIDE SEQUENCE [LARGE SCALE GENOMIC DNA]</scope>
    <source>
        <strain evidence="3">ATCC 49424 / DSM 5305 / JCM 21570 / NBRC 103401 / IFAM 1448</strain>
    </source>
</reference>
<sequence length="63" mass="6821">MSAGIRRLLTASGIAAGLVGILSLLDLVLGIPFSGSSMMMDIMFLVSSLLILYMVRQCFQELR</sequence>
<gene>
    <name evidence="2" type="ordered locus">Plabr_2597</name>
</gene>
<name>F0SQX6_RUBBR</name>
<organism evidence="2 3">
    <name type="scientific">Rubinisphaera brasiliensis (strain ATCC 49424 / DSM 5305 / JCM 21570 / IAM 15109 / NBRC 103401 / IFAM 1448)</name>
    <name type="common">Planctomyces brasiliensis</name>
    <dbReference type="NCBI Taxonomy" id="756272"/>
    <lineage>
        <taxon>Bacteria</taxon>
        <taxon>Pseudomonadati</taxon>
        <taxon>Planctomycetota</taxon>
        <taxon>Planctomycetia</taxon>
        <taxon>Planctomycetales</taxon>
        <taxon>Planctomycetaceae</taxon>
        <taxon>Rubinisphaera</taxon>
    </lineage>
</organism>
<keyword evidence="1" id="KW-0472">Membrane</keyword>
<keyword evidence="1" id="KW-1133">Transmembrane helix</keyword>
<feature type="transmembrane region" description="Helical" evidence="1">
    <location>
        <begin position="12"/>
        <end position="31"/>
    </location>
</feature>
<dbReference type="HOGENOM" id="CLU_2883149_0_0_0"/>
<keyword evidence="3" id="KW-1185">Reference proteome</keyword>
<dbReference type="RefSeq" id="WP_013628921.1">
    <property type="nucleotide sequence ID" value="NC_015174.1"/>
</dbReference>
<accession>F0SQX6</accession>
<dbReference type="EMBL" id="CP002546">
    <property type="protein sequence ID" value="ADY60197.1"/>
    <property type="molecule type" value="Genomic_DNA"/>
</dbReference>
<evidence type="ECO:0000313" key="2">
    <source>
        <dbReference type="EMBL" id="ADY60197.1"/>
    </source>
</evidence>
<evidence type="ECO:0000256" key="1">
    <source>
        <dbReference type="SAM" id="Phobius"/>
    </source>
</evidence>
<dbReference type="KEGG" id="pbs:Plabr_2597"/>
<dbReference type="STRING" id="756272.Plabr_2597"/>